<comment type="caution">
    <text evidence="2">The sequence shown here is derived from an EMBL/GenBank/DDBJ whole genome shotgun (WGS) entry which is preliminary data.</text>
</comment>
<proteinExistence type="predicted"/>
<accession>A0A6L2P4B6</accession>
<evidence type="ECO:0000256" key="1">
    <source>
        <dbReference type="SAM" id="MobiDB-lite"/>
    </source>
</evidence>
<reference evidence="2" key="1">
    <citation type="journal article" date="2019" name="Sci. Rep.">
        <title>Draft genome of Tanacetum cinerariifolium, the natural source of mosquito coil.</title>
        <authorList>
            <person name="Yamashiro T."/>
            <person name="Shiraishi A."/>
            <person name="Satake H."/>
            <person name="Nakayama K."/>
        </authorList>
    </citation>
    <scope>NUCLEOTIDE SEQUENCE</scope>
</reference>
<dbReference type="EMBL" id="BKCJ010010788">
    <property type="protein sequence ID" value="GEU93146.1"/>
    <property type="molecule type" value="Genomic_DNA"/>
</dbReference>
<protein>
    <submittedName>
        <fullName evidence="2">Uncharacterized protein</fullName>
    </submittedName>
</protein>
<gene>
    <name evidence="2" type="ORF">Tci_065124</name>
</gene>
<organism evidence="2">
    <name type="scientific">Tanacetum cinerariifolium</name>
    <name type="common">Dalmatian daisy</name>
    <name type="synonym">Chrysanthemum cinerariifolium</name>
    <dbReference type="NCBI Taxonomy" id="118510"/>
    <lineage>
        <taxon>Eukaryota</taxon>
        <taxon>Viridiplantae</taxon>
        <taxon>Streptophyta</taxon>
        <taxon>Embryophyta</taxon>
        <taxon>Tracheophyta</taxon>
        <taxon>Spermatophyta</taxon>
        <taxon>Magnoliopsida</taxon>
        <taxon>eudicotyledons</taxon>
        <taxon>Gunneridae</taxon>
        <taxon>Pentapetalae</taxon>
        <taxon>asterids</taxon>
        <taxon>campanulids</taxon>
        <taxon>Asterales</taxon>
        <taxon>Asteraceae</taxon>
        <taxon>Asteroideae</taxon>
        <taxon>Anthemideae</taxon>
        <taxon>Anthemidinae</taxon>
        <taxon>Tanacetum</taxon>
    </lineage>
</organism>
<feature type="region of interest" description="Disordered" evidence="1">
    <location>
        <begin position="171"/>
        <end position="196"/>
    </location>
</feature>
<feature type="compositionally biased region" description="Basic and acidic residues" evidence="1">
    <location>
        <begin position="180"/>
        <end position="196"/>
    </location>
</feature>
<dbReference type="AlphaFoldDB" id="A0A6L2P4B6"/>
<evidence type="ECO:0000313" key="2">
    <source>
        <dbReference type="EMBL" id="GEU93146.1"/>
    </source>
</evidence>
<sequence>MAKSENRLPQQPPQTHTYHGLTQVVVGWIWGSVNTYRVLRTRVVLKRVLVECLVNRRLQGQYCSLVNVLTLYGKSGVHEARGELNQWPDCIRLPMVKQSRNAQWHMSKGCFSRKGTRPPLLPSLLIAVGAAVVRHHQVRDARTHQPTFEMHAADEVVARLYWSWWTPKNRGSTDPMDDGDNNRPDDTNFSKKECDG</sequence>
<name>A0A6L2P4B6_TANCI</name>